<gene>
    <name evidence="1" type="ORF">TNCT_730891</name>
</gene>
<dbReference type="Proteomes" id="UP000887116">
    <property type="component" value="Unassembled WGS sequence"/>
</dbReference>
<comment type="caution">
    <text evidence="1">The sequence shown here is derived from an EMBL/GenBank/DDBJ whole genome shotgun (WGS) entry which is preliminary data.</text>
</comment>
<sequence>DETTLRLWINGDEPYENEPLKNDYWTQVGISHYPEI</sequence>
<protein>
    <submittedName>
        <fullName evidence="1">Uncharacterized protein</fullName>
    </submittedName>
</protein>
<dbReference type="AlphaFoldDB" id="A0A8X6KP81"/>
<organism evidence="1 2">
    <name type="scientific">Trichonephila clavata</name>
    <name type="common">Joro spider</name>
    <name type="synonym">Nephila clavata</name>
    <dbReference type="NCBI Taxonomy" id="2740835"/>
    <lineage>
        <taxon>Eukaryota</taxon>
        <taxon>Metazoa</taxon>
        <taxon>Ecdysozoa</taxon>
        <taxon>Arthropoda</taxon>
        <taxon>Chelicerata</taxon>
        <taxon>Arachnida</taxon>
        <taxon>Araneae</taxon>
        <taxon>Araneomorphae</taxon>
        <taxon>Entelegynae</taxon>
        <taxon>Araneoidea</taxon>
        <taxon>Nephilidae</taxon>
        <taxon>Trichonephila</taxon>
    </lineage>
</organism>
<accession>A0A8X6KP81</accession>
<evidence type="ECO:0000313" key="2">
    <source>
        <dbReference type="Proteomes" id="UP000887116"/>
    </source>
</evidence>
<reference evidence="1" key="1">
    <citation type="submission" date="2020-07" db="EMBL/GenBank/DDBJ databases">
        <title>Multicomponent nature underlies the extraordinary mechanical properties of spider dragline silk.</title>
        <authorList>
            <person name="Kono N."/>
            <person name="Nakamura H."/>
            <person name="Mori M."/>
            <person name="Yoshida Y."/>
            <person name="Ohtoshi R."/>
            <person name="Malay A.D."/>
            <person name="Moran D.A.P."/>
            <person name="Tomita M."/>
            <person name="Numata K."/>
            <person name="Arakawa K."/>
        </authorList>
    </citation>
    <scope>NUCLEOTIDE SEQUENCE</scope>
</reference>
<name>A0A8X6KP81_TRICU</name>
<keyword evidence="2" id="KW-1185">Reference proteome</keyword>
<feature type="non-terminal residue" evidence="1">
    <location>
        <position position="1"/>
    </location>
</feature>
<evidence type="ECO:0000313" key="1">
    <source>
        <dbReference type="EMBL" id="GFQ79611.1"/>
    </source>
</evidence>
<dbReference type="EMBL" id="BMAO01012202">
    <property type="protein sequence ID" value="GFQ79611.1"/>
    <property type="molecule type" value="Genomic_DNA"/>
</dbReference>
<proteinExistence type="predicted"/>